<sequence length="336" mass="37762">MVFKYGQKCTEQIQSSAQKCLGETTKFDQVVSKRTQPRCYQISGTALIFLIIGLILVILCRRYIKDVLEALQNLEEWQGILLFVVMFTVVSFPMAWGYIFLNVAAGYLYGFVLGFVVVIFSVLCGLSIAFVVCRRYLRDFVRSKLESDSLKAIMRVVEGKRGFKVIALTRLTPVPFGLQNGLFSVTNVSTAKYVIASTLGLLPTQALNSYMGSTFRSLEDLVEEQSGGYIILFVQFIISILLMTYVIRRARRELNRTCDETEPEVLANGHVIVAIPEEFQLISEEKNFKMDFDLKAQLEEKEFIGHKTAKKGHKRSKSASAVLTAVNEIAKGAQTP</sequence>
<feature type="domain" description="VTT" evidence="2">
    <location>
        <begin position="99"/>
        <end position="213"/>
    </location>
</feature>
<keyword evidence="1" id="KW-1133">Transmembrane helix</keyword>
<dbReference type="PANTHER" id="PTHR46593:SF1">
    <property type="entry name" value="TRANSMEMBRANE PROTEIN 64"/>
    <property type="match status" value="1"/>
</dbReference>
<dbReference type="Pfam" id="PF09335">
    <property type="entry name" value="VTT_dom"/>
    <property type="match status" value="1"/>
</dbReference>
<feature type="transmembrane region" description="Helical" evidence="1">
    <location>
        <begin position="227"/>
        <end position="247"/>
    </location>
</feature>
<evidence type="ECO:0000256" key="1">
    <source>
        <dbReference type="SAM" id="Phobius"/>
    </source>
</evidence>
<feature type="transmembrane region" description="Helical" evidence="1">
    <location>
        <begin position="40"/>
        <end position="59"/>
    </location>
</feature>
<dbReference type="AlphaFoldDB" id="A0A2B4SAA5"/>
<accession>A0A2B4SAA5</accession>
<dbReference type="InterPro" id="IPR053069">
    <property type="entry name" value="TVP38/TMEM64"/>
</dbReference>
<name>A0A2B4SAA5_STYPI</name>
<dbReference type="InterPro" id="IPR032816">
    <property type="entry name" value="VTT_dom"/>
</dbReference>
<dbReference type="GO" id="GO:0051480">
    <property type="term" value="P:regulation of cytosolic calcium ion concentration"/>
    <property type="evidence" value="ECO:0007669"/>
    <property type="project" value="TreeGrafter"/>
</dbReference>
<keyword evidence="1" id="KW-0472">Membrane</keyword>
<protein>
    <submittedName>
        <fullName evidence="3">Transmembrane protein 64</fullName>
    </submittedName>
</protein>
<proteinExistence type="predicted"/>
<keyword evidence="1 3" id="KW-0812">Transmembrane</keyword>
<evidence type="ECO:0000313" key="4">
    <source>
        <dbReference type="Proteomes" id="UP000225706"/>
    </source>
</evidence>
<reference evidence="4" key="1">
    <citation type="journal article" date="2017" name="bioRxiv">
        <title>Comparative analysis of the genomes of Stylophora pistillata and Acropora digitifera provides evidence for extensive differences between species of corals.</title>
        <authorList>
            <person name="Voolstra C.R."/>
            <person name="Li Y."/>
            <person name="Liew Y.J."/>
            <person name="Baumgarten S."/>
            <person name="Zoccola D."/>
            <person name="Flot J.-F."/>
            <person name="Tambutte S."/>
            <person name="Allemand D."/>
            <person name="Aranda M."/>
        </authorList>
    </citation>
    <scope>NUCLEOTIDE SEQUENCE [LARGE SCALE GENOMIC DNA]</scope>
</reference>
<dbReference type="OrthoDB" id="166803at2759"/>
<evidence type="ECO:0000313" key="3">
    <source>
        <dbReference type="EMBL" id="PFX26039.1"/>
    </source>
</evidence>
<organism evidence="3 4">
    <name type="scientific">Stylophora pistillata</name>
    <name type="common">Smooth cauliflower coral</name>
    <dbReference type="NCBI Taxonomy" id="50429"/>
    <lineage>
        <taxon>Eukaryota</taxon>
        <taxon>Metazoa</taxon>
        <taxon>Cnidaria</taxon>
        <taxon>Anthozoa</taxon>
        <taxon>Hexacorallia</taxon>
        <taxon>Scleractinia</taxon>
        <taxon>Astrocoeniina</taxon>
        <taxon>Pocilloporidae</taxon>
        <taxon>Stylophora</taxon>
    </lineage>
</organism>
<dbReference type="Proteomes" id="UP000225706">
    <property type="component" value="Unassembled WGS sequence"/>
</dbReference>
<keyword evidence="4" id="KW-1185">Reference proteome</keyword>
<comment type="caution">
    <text evidence="3">The sequence shown here is derived from an EMBL/GenBank/DDBJ whole genome shotgun (WGS) entry which is preliminary data.</text>
</comment>
<evidence type="ECO:0000259" key="2">
    <source>
        <dbReference type="Pfam" id="PF09335"/>
    </source>
</evidence>
<feature type="transmembrane region" description="Helical" evidence="1">
    <location>
        <begin position="80"/>
        <end position="101"/>
    </location>
</feature>
<dbReference type="EMBL" id="LSMT01000136">
    <property type="protein sequence ID" value="PFX26039.1"/>
    <property type="molecule type" value="Genomic_DNA"/>
</dbReference>
<dbReference type="STRING" id="50429.A0A2B4SAA5"/>
<feature type="transmembrane region" description="Helical" evidence="1">
    <location>
        <begin position="190"/>
        <end position="207"/>
    </location>
</feature>
<feature type="transmembrane region" description="Helical" evidence="1">
    <location>
        <begin position="107"/>
        <end position="133"/>
    </location>
</feature>
<dbReference type="PANTHER" id="PTHR46593">
    <property type="entry name" value="TRANSMEMBRANE PROTEIN 64"/>
    <property type="match status" value="1"/>
</dbReference>
<dbReference type="GO" id="GO:0005783">
    <property type="term" value="C:endoplasmic reticulum"/>
    <property type="evidence" value="ECO:0007669"/>
    <property type="project" value="TreeGrafter"/>
</dbReference>
<gene>
    <name evidence="3" type="primary">Tmem64</name>
    <name evidence="3" type="ORF">AWC38_SpisGene9330</name>
</gene>